<evidence type="ECO:0000256" key="6">
    <source>
        <dbReference type="SAM" id="Phobius"/>
    </source>
</evidence>
<dbReference type="RefSeq" id="WP_072401062.1">
    <property type="nucleotide sequence ID" value="NZ_FPKV01000002.1"/>
</dbReference>
<sequence length="305" mass="34353">MYAILNLIRWKNLLMIALAQLLVKYALLEPFGVQTSLDSFGILLLILATICIAAAGNIINDINDVETDFINKPNKIIIGKSVSEKTAYNLFIILNLIGVGIGFYLSHSVNRSPFFSIFVVISALLYVYATYLKRTLLIGNIIVSILVALSLIIVGIFELFPAITSLNQQIQFTFFKIIFDYAVFAFIINLLREIAKDIEDINGDYKAEMNTLPIVIGRVRAKNVLAVLNFIPLLGITFYIVSNLYKQPVAVGYFLLFVIAPLLYTSIKTFSAETKKEFNHISNMYKLVMLFGMLSLLLYKYVILN</sequence>
<evidence type="ECO:0000256" key="4">
    <source>
        <dbReference type="ARBA" id="ARBA00022989"/>
    </source>
</evidence>
<evidence type="ECO:0000313" key="7">
    <source>
        <dbReference type="EMBL" id="SFZ91407.1"/>
    </source>
</evidence>
<dbReference type="NCBIfam" id="NF009512">
    <property type="entry name" value="PRK12872.1-1"/>
    <property type="match status" value="1"/>
</dbReference>
<dbReference type="Pfam" id="PF01040">
    <property type="entry name" value="UbiA"/>
    <property type="match status" value="1"/>
</dbReference>
<dbReference type="InterPro" id="IPR044878">
    <property type="entry name" value="UbiA_sf"/>
</dbReference>
<feature type="transmembrane region" description="Helical" evidence="6">
    <location>
        <begin position="12"/>
        <end position="28"/>
    </location>
</feature>
<feature type="transmembrane region" description="Helical" evidence="6">
    <location>
        <begin position="287"/>
        <end position="304"/>
    </location>
</feature>
<gene>
    <name evidence="7" type="ORF">SAMN05428642_10248</name>
</gene>
<dbReference type="Proteomes" id="UP000182544">
    <property type="component" value="Unassembled WGS sequence"/>
</dbReference>
<keyword evidence="4 6" id="KW-1133">Transmembrane helix</keyword>
<accession>A0A1K2IGA0</accession>
<keyword evidence="8" id="KW-1185">Reference proteome</keyword>
<feature type="transmembrane region" description="Helical" evidence="6">
    <location>
        <begin position="112"/>
        <end position="129"/>
    </location>
</feature>
<dbReference type="GO" id="GO:0016020">
    <property type="term" value="C:membrane"/>
    <property type="evidence" value="ECO:0007669"/>
    <property type="project" value="UniProtKB-SubCell"/>
</dbReference>
<dbReference type="GO" id="GO:0016765">
    <property type="term" value="F:transferase activity, transferring alkyl or aryl (other than methyl) groups"/>
    <property type="evidence" value="ECO:0007669"/>
    <property type="project" value="InterPro"/>
</dbReference>
<evidence type="ECO:0000313" key="8">
    <source>
        <dbReference type="Proteomes" id="UP000182544"/>
    </source>
</evidence>
<dbReference type="InterPro" id="IPR050475">
    <property type="entry name" value="Prenyltransferase_related"/>
</dbReference>
<keyword evidence="5 6" id="KW-0472">Membrane</keyword>
<feature type="transmembrane region" description="Helical" evidence="6">
    <location>
        <begin position="40"/>
        <end position="59"/>
    </location>
</feature>
<evidence type="ECO:0000256" key="2">
    <source>
        <dbReference type="ARBA" id="ARBA00022475"/>
    </source>
</evidence>
<name>A0A1K2IGA0_9FLAO</name>
<dbReference type="AlphaFoldDB" id="A0A1K2IGA0"/>
<dbReference type="Gene3D" id="1.10.357.140">
    <property type="entry name" value="UbiA prenyltransferase"/>
    <property type="match status" value="1"/>
</dbReference>
<keyword evidence="2" id="KW-1003">Cell membrane</keyword>
<dbReference type="STRING" id="369401.SAMN05428642_10248"/>
<proteinExistence type="predicted"/>
<evidence type="ECO:0000256" key="1">
    <source>
        <dbReference type="ARBA" id="ARBA00004141"/>
    </source>
</evidence>
<feature type="transmembrane region" description="Helical" evidence="6">
    <location>
        <begin position="136"/>
        <end position="160"/>
    </location>
</feature>
<dbReference type="PANTHER" id="PTHR42723">
    <property type="entry name" value="CHLOROPHYLL SYNTHASE"/>
    <property type="match status" value="1"/>
</dbReference>
<feature type="transmembrane region" description="Helical" evidence="6">
    <location>
        <begin position="248"/>
        <end position="267"/>
    </location>
</feature>
<protein>
    <submittedName>
        <fullName evidence="7">4-hydroxybenzoate polyprenyltransferase</fullName>
    </submittedName>
</protein>
<reference evidence="7 8" key="1">
    <citation type="submission" date="2016-10" db="EMBL/GenBank/DDBJ databases">
        <authorList>
            <person name="de Groot N.N."/>
        </authorList>
    </citation>
    <scope>NUCLEOTIDE SEQUENCE [LARGE SCALE GENOMIC DNA]</scope>
    <source>
        <strain evidence="7 8">DSM 18180</strain>
    </source>
</reference>
<dbReference type="CDD" id="cd13961">
    <property type="entry name" value="PT_UbiA_DGGGPS"/>
    <property type="match status" value="1"/>
</dbReference>
<keyword evidence="7" id="KW-0808">Transferase</keyword>
<feature type="transmembrane region" description="Helical" evidence="6">
    <location>
        <begin position="172"/>
        <end position="191"/>
    </location>
</feature>
<keyword evidence="3 6" id="KW-0812">Transmembrane</keyword>
<dbReference type="PANTHER" id="PTHR42723:SF1">
    <property type="entry name" value="CHLOROPHYLL SYNTHASE, CHLOROPLASTIC"/>
    <property type="match status" value="1"/>
</dbReference>
<evidence type="ECO:0000256" key="3">
    <source>
        <dbReference type="ARBA" id="ARBA00022692"/>
    </source>
</evidence>
<comment type="subcellular location">
    <subcellularLocation>
        <location evidence="1">Membrane</location>
        <topology evidence="1">Multi-pass membrane protein</topology>
    </subcellularLocation>
</comment>
<feature type="transmembrane region" description="Helical" evidence="6">
    <location>
        <begin position="224"/>
        <end position="242"/>
    </location>
</feature>
<feature type="transmembrane region" description="Helical" evidence="6">
    <location>
        <begin position="87"/>
        <end position="106"/>
    </location>
</feature>
<evidence type="ECO:0000256" key="5">
    <source>
        <dbReference type="ARBA" id="ARBA00023136"/>
    </source>
</evidence>
<organism evidence="7 8">
    <name type="scientific">Flaviramulus basaltis</name>
    <dbReference type="NCBI Taxonomy" id="369401"/>
    <lineage>
        <taxon>Bacteria</taxon>
        <taxon>Pseudomonadati</taxon>
        <taxon>Bacteroidota</taxon>
        <taxon>Flavobacteriia</taxon>
        <taxon>Flavobacteriales</taxon>
        <taxon>Flavobacteriaceae</taxon>
        <taxon>Flaviramulus</taxon>
    </lineage>
</organism>
<dbReference type="InterPro" id="IPR000537">
    <property type="entry name" value="UbiA_prenyltransferase"/>
</dbReference>
<dbReference type="EMBL" id="FPKV01000002">
    <property type="protein sequence ID" value="SFZ91407.1"/>
    <property type="molecule type" value="Genomic_DNA"/>
</dbReference>
<dbReference type="OrthoDB" id="9811562at2"/>